<reference evidence="2" key="1">
    <citation type="journal article" date="2017" name="PLoS ONE">
        <title>The Agassiz's desert tortoise genome provides a resource for the conservation of a threatened species.</title>
        <authorList>
            <person name="Tollis M."/>
            <person name="DeNardo D.F."/>
            <person name="Cornelius J.A."/>
            <person name="Dolby G.A."/>
            <person name="Edwards T."/>
            <person name="Henen B.T."/>
            <person name="Karl A.E."/>
            <person name="Murphy R.W."/>
            <person name="Kusumi K."/>
        </authorList>
    </citation>
    <scope>NUCLEOTIDE SEQUENCE [LARGE SCALE GENOMIC DNA]</scope>
</reference>
<reference evidence="1" key="3">
    <citation type="submission" date="2025-09" db="UniProtKB">
        <authorList>
            <consortium name="Ensembl"/>
        </authorList>
    </citation>
    <scope>IDENTIFICATION</scope>
</reference>
<proteinExistence type="predicted"/>
<sequence length="136" mass="15787">KRCFLRVTERFYTVDQYHQCIKAKTEHWGNDLHRIMALSWTIAAENLAFLRYRCFRANPTQQLEYICCLNNMASVFPNTFIALRILLMLHITVASAEHIFSKPKPKLKCVIFHVSNVVSGLETICQKCFTRSTGSK</sequence>
<evidence type="ECO:0008006" key="3">
    <source>
        <dbReference type="Google" id="ProtNLM"/>
    </source>
</evidence>
<evidence type="ECO:0000313" key="2">
    <source>
        <dbReference type="Proteomes" id="UP000291020"/>
    </source>
</evidence>
<name>A0A452HIT9_9SAUR</name>
<organism evidence="1 2">
    <name type="scientific">Gopherus agassizii</name>
    <name type="common">Agassiz's desert tortoise</name>
    <dbReference type="NCBI Taxonomy" id="38772"/>
    <lineage>
        <taxon>Eukaryota</taxon>
        <taxon>Metazoa</taxon>
        <taxon>Chordata</taxon>
        <taxon>Craniata</taxon>
        <taxon>Vertebrata</taxon>
        <taxon>Euteleostomi</taxon>
        <taxon>Archelosauria</taxon>
        <taxon>Testudinata</taxon>
        <taxon>Testudines</taxon>
        <taxon>Cryptodira</taxon>
        <taxon>Durocryptodira</taxon>
        <taxon>Testudinoidea</taxon>
        <taxon>Testudinidae</taxon>
        <taxon>Gopherus</taxon>
    </lineage>
</organism>
<dbReference type="Ensembl" id="ENSGAGT00000016935.1">
    <property type="protein sequence ID" value="ENSGAGP00000014822.1"/>
    <property type="gene ID" value="ENSGAGG00000011224.1"/>
</dbReference>
<reference evidence="1" key="2">
    <citation type="submission" date="2025-08" db="UniProtKB">
        <authorList>
            <consortium name="Ensembl"/>
        </authorList>
    </citation>
    <scope>IDENTIFICATION</scope>
</reference>
<keyword evidence="2" id="KW-1185">Reference proteome</keyword>
<protein>
    <recommendedName>
        <fullName evidence="3">HAT C-terminal dimerisation domain-containing protein</fullName>
    </recommendedName>
</protein>
<dbReference type="AlphaFoldDB" id="A0A452HIT9"/>
<dbReference type="Proteomes" id="UP000291020">
    <property type="component" value="Unassembled WGS sequence"/>
</dbReference>
<accession>A0A452HIT9</accession>
<evidence type="ECO:0000313" key="1">
    <source>
        <dbReference type="Ensembl" id="ENSGAGP00000014822.1"/>
    </source>
</evidence>